<proteinExistence type="predicted"/>
<sequence length="110" mass="12433">MSKFVEQFDMYMKAHEAFKAGRSSEGLSATLFLLANGIVKPNARELYELWESSVYGGRGSDELFLTMLDLGMIPDILKDAKAGKFDILSEFVERVDRLDQDTKYTILKAV</sequence>
<gene>
    <name evidence="1" type="ORF">GHO30_00350</name>
</gene>
<comment type="caution">
    <text evidence="1">The sequence shown here is derived from an EMBL/GenBank/DDBJ whole genome shotgun (WGS) entry which is preliminary data.</text>
</comment>
<keyword evidence="2" id="KW-1185">Reference proteome</keyword>
<reference evidence="1 2" key="1">
    <citation type="submission" date="2019-10" db="EMBL/GenBank/DDBJ databases">
        <title>Evaluation of single-gene subtyping targets for Pseudomonas.</title>
        <authorList>
            <person name="Reichler S.J."/>
            <person name="Orsi R.H."/>
            <person name="Wiedmann M."/>
            <person name="Martin N.H."/>
            <person name="Murphy S.I."/>
        </authorList>
    </citation>
    <scope>NUCLEOTIDE SEQUENCE [LARGE SCALE GENOMIC DNA]</scope>
    <source>
        <strain evidence="1 2">FSL R10-2107</strain>
    </source>
</reference>
<name>A0A7X1Y3Z2_9PSED</name>
<evidence type="ECO:0000313" key="2">
    <source>
        <dbReference type="Proteomes" id="UP000470186"/>
    </source>
</evidence>
<organism evidence="1 2">
    <name type="scientific">Pseudomonas helleri</name>
    <dbReference type="NCBI Taxonomy" id="1608996"/>
    <lineage>
        <taxon>Bacteria</taxon>
        <taxon>Pseudomonadati</taxon>
        <taxon>Pseudomonadota</taxon>
        <taxon>Gammaproteobacteria</taxon>
        <taxon>Pseudomonadales</taxon>
        <taxon>Pseudomonadaceae</taxon>
        <taxon>Pseudomonas</taxon>
    </lineage>
</organism>
<dbReference type="RefSeq" id="WP_153350378.1">
    <property type="nucleotide sequence ID" value="NZ_WIVX01000001.1"/>
</dbReference>
<evidence type="ECO:0000313" key="1">
    <source>
        <dbReference type="EMBL" id="MQU29858.1"/>
    </source>
</evidence>
<dbReference type="Proteomes" id="UP000470186">
    <property type="component" value="Unassembled WGS sequence"/>
</dbReference>
<dbReference type="AlphaFoldDB" id="A0A7X1Y3Z2"/>
<dbReference type="EMBL" id="WIVX01000001">
    <property type="protein sequence ID" value="MQU29858.1"/>
    <property type="molecule type" value="Genomic_DNA"/>
</dbReference>
<accession>A0A7X1Y3Z2</accession>
<protein>
    <submittedName>
        <fullName evidence="1">Uncharacterized protein</fullName>
    </submittedName>
</protein>